<proteinExistence type="inferred from homology"/>
<dbReference type="AlphaFoldDB" id="A0A6S6R9V6"/>
<dbReference type="InterPro" id="IPR005119">
    <property type="entry name" value="LysR_subst-bd"/>
</dbReference>
<dbReference type="InterPro" id="IPR036388">
    <property type="entry name" value="WH-like_DNA-bd_sf"/>
</dbReference>
<dbReference type="InterPro" id="IPR000847">
    <property type="entry name" value="LysR_HTH_N"/>
</dbReference>
<dbReference type="Pfam" id="PF00126">
    <property type="entry name" value="HTH_1"/>
    <property type="match status" value="1"/>
</dbReference>
<dbReference type="Gene3D" id="1.10.10.10">
    <property type="entry name" value="Winged helix-like DNA-binding domain superfamily/Winged helix DNA-binding domain"/>
    <property type="match status" value="1"/>
</dbReference>
<evidence type="ECO:0000256" key="1">
    <source>
        <dbReference type="ARBA" id="ARBA00009437"/>
    </source>
</evidence>
<dbReference type="EMBL" id="AP023367">
    <property type="protein sequence ID" value="BCJ95728.1"/>
    <property type="molecule type" value="Genomic_DNA"/>
</dbReference>
<protein>
    <submittedName>
        <fullName evidence="5">LysR family transcriptional regulator</fullName>
    </submittedName>
</protein>
<dbReference type="SUPFAM" id="SSF53850">
    <property type="entry name" value="Periplasmic binding protein-like II"/>
    <property type="match status" value="1"/>
</dbReference>
<accession>A0A6S6R9V6</accession>
<organism evidence="5 6">
    <name type="scientific">Anaerocolumna cellulosilytica</name>
    <dbReference type="NCBI Taxonomy" id="433286"/>
    <lineage>
        <taxon>Bacteria</taxon>
        <taxon>Bacillati</taxon>
        <taxon>Bacillota</taxon>
        <taxon>Clostridia</taxon>
        <taxon>Lachnospirales</taxon>
        <taxon>Lachnospiraceae</taxon>
        <taxon>Anaerocolumna</taxon>
    </lineage>
</organism>
<dbReference type="SUPFAM" id="SSF46785">
    <property type="entry name" value="Winged helix' DNA-binding domain"/>
    <property type="match status" value="1"/>
</dbReference>
<dbReference type="GO" id="GO:0000976">
    <property type="term" value="F:transcription cis-regulatory region binding"/>
    <property type="evidence" value="ECO:0007669"/>
    <property type="project" value="TreeGrafter"/>
</dbReference>
<evidence type="ECO:0000256" key="4">
    <source>
        <dbReference type="ARBA" id="ARBA00023163"/>
    </source>
</evidence>
<dbReference type="Pfam" id="PF03466">
    <property type="entry name" value="LysR_substrate"/>
    <property type="match status" value="2"/>
</dbReference>
<dbReference type="Proteomes" id="UP000515561">
    <property type="component" value="Chromosome"/>
</dbReference>
<dbReference type="InterPro" id="IPR036390">
    <property type="entry name" value="WH_DNA-bd_sf"/>
</dbReference>
<keyword evidence="2" id="KW-0805">Transcription regulation</keyword>
<dbReference type="GO" id="GO:0003700">
    <property type="term" value="F:DNA-binding transcription factor activity"/>
    <property type="evidence" value="ECO:0007669"/>
    <property type="project" value="InterPro"/>
</dbReference>
<dbReference type="PANTHER" id="PTHR30126">
    <property type="entry name" value="HTH-TYPE TRANSCRIPTIONAL REGULATOR"/>
    <property type="match status" value="1"/>
</dbReference>
<dbReference type="PRINTS" id="PR00039">
    <property type="entry name" value="HTHLYSR"/>
</dbReference>
<evidence type="ECO:0000256" key="2">
    <source>
        <dbReference type="ARBA" id="ARBA00023015"/>
    </source>
</evidence>
<sequence>MDFNLTNYKIFNTVASTGNISHAAKELYISQPAISKAISKLEESLGVPLFIRSSRGVRLTGEGEILYEYTKSAFLTLSQGERNLRRIHELGMGHLRIGVSATLCKYILLPYLKNFVLTYPHVKVSIECQSTFKTLELLEQNKIDIGLIGLPEDLKNLDFYPVKKIEDIFVATKSYLENLRLRESSVMPAYSSINNESISLPSSFIFKTANIMLLDEKNMTRLFIDNYFTKNQIETNQILEISNMDLLIEFAKISLGVSCVIKEFVETELKQELLVEIPLENPLKAREIGFAYKKSAQLTQTLEKFIQFYRTTS</sequence>
<dbReference type="FunFam" id="1.10.10.10:FF:000001">
    <property type="entry name" value="LysR family transcriptional regulator"/>
    <property type="match status" value="1"/>
</dbReference>
<dbReference type="CDD" id="cd05466">
    <property type="entry name" value="PBP2_LTTR_substrate"/>
    <property type="match status" value="1"/>
</dbReference>
<keyword evidence="3" id="KW-0238">DNA-binding</keyword>
<dbReference type="PROSITE" id="PS50931">
    <property type="entry name" value="HTH_LYSR"/>
    <property type="match status" value="1"/>
</dbReference>
<gene>
    <name evidence="5" type="ORF">acsn021_32970</name>
</gene>
<dbReference type="PANTHER" id="PTHR30126:SF64">
    <property type="entry name" value="HTH-TYPE TRANSCRIPTIONAL REGULATOR CITR"/>
    <property type="match status" value="1"/>
</dbReference>
<dbReference type="Gene3D" id="3.40.190.290">
    <property type="match status" value="1"/>
</dbReference>
<comment type="similarity">
    <text evidence="1">Belongs to the LysR transcriptional regulatory family.</text>
</comment>
<name>A0A6S6R9V6_9FIRM</name>
<evidence type="ECO:0000313" key="5">
    <source>
        <dbReference type="EMBL" id="BCJ95728.1"/>
    </source>
</evidence>
<dbReference type="KEGG" id="acel:acsn021_32970"/>
<keyword evidence="6" id="KW-1185">Reference proteome</keyword>
<evidence type="ECO:0000313" key="6">
    <source>
        <dbReference type="Proteomes" id="UP000515561"/>
    </source>
</evidence>
<evidence type="ECO:0000256" key="3">
    <source>
        <dbReference type="ARBA" id="ARBA00023125"/>
    </source>
</evidence>
<dbReference type="RefSeq" id="WP_184093508.1">
    <property type="nucleotide sequence ID" value="NZ_AP023367.1"/>
</dbReference>
<reference evidence="5 6" key="1">
    <citation type="journal article" date="2016" name="Int. J. Syst. Evol. Microbiol.">
        <title>Descriptions of Anaerotaenia torta gen. nov., sp. nov. and Anaerocolumna cellulosilytica gen. nov., sp. nov. isolated from a methanogenic reactor of cattle waste.</title>
        <authorList>
            <person name="Uek A."/>
            <person name="Ohtaki Y."/>
            <person name="Kaku N."/>
            <person name="Ueki K."/>
        </authorList>
    </citation>
    <scope>NUCLEOTIDE SEQUENCE [LARGE SCALE GENOMIC DNA]</scope>
    <source>
        <strain evidence="5 6">SN021</strain>
    </source>
</reference>
<keyword evidence="4" id="KW-0804">Transcription</keyword>